<name>A0A242MG57_CABSO</name>
<sequence length="50" mass="5810">MHPGFIDVLRQKKGGAVVQHRRRNLRRIVYDLFDVWPISISICCGTATER</sequence>
<reference evidence="1 2" key="1">
    <citation type="submission" date="2017-03" db="EMBL/GenBank/DDBJ databases">
        <title>Genome analysis of strain PAMC 26577.</title>
        <authorList>
            <person name="Oh H.-M."/>
            <person name="Yang J.-A."/>
        </authorList>
    </citation>
    <scope>NUCLEOTIDE SEQUENCE [LARGE SCALE GENOMIC DNA]</scope>
    <source>
        <strain evidence="1 2">PAMC 26577</strain>
    </source>
</reference>
<organism evidence="1 2">
    <name type="scientific">Caballeronia sordidicola</name>
    <name type="common">Burkholderia sordidicola</name>
    <dbReference type="NCBI Taxonomy" id="196367"/>
    <lineage>
        <taxon>Bacteria</taxon>
        <taxon>Pseudomonadati</taxon>
        <taxon>Pseudomonadota</taxon>
        <taxon>Betaproteobacteria</taxon>
        <taxon>Burkholderiales</taxon>
        <taxon>Burkholderiaceae</taxon>
        <taxon>Caballeronia</taxon>
    </lineage>
</organism>
<dbReference type="EMBL" id="NBTZ01000111">
    <property type="protein sequence ID" value="OTP70275.1"/>
    <property type="molecule type" value="Genomic_DNA"/>
</dbReference>
<evidence type="ECO:0000313" key="2">
    <source>
        <dbReference type="Proteomes" id="UP000195221"/>
    </source>
</evidence>
<proteinExistence type="predicted"/>
<dbReference type="AlphaFoldDB" id="A0A242MG57"/>
<accession>A0A242MG57</accession>
<gene>
    <name evidence="1" type="ORF">PAMC26577_28580</name>
</gene>
<dbReference type="Proteomes" id="UP000195221">
    <property type="component" value="Unassembled WGS sequence"/>
</dbReference>
<evidence type="ECO:0000313" key="1">
    <source>
        <dbReference type="EMBL" id="OTP70275.1"/>
    </source>
</evidence>
<comment type="caution">
    <text evidence="1">The sequence shown here is derived from an EMBL/GenBank/DDBJ whole genome shotgun (WGS) entry which is preliminary data.</text>
</comment>
<protein>
    <submittedName>
        <fullName evidence="1">Uncharacterized protein</fullName>
    </submittedName>
</protein>